<dbReference type="SUPFAM" id="SSF51556">
    <property type="entry name" value="Metallo-dependent hydrolases"/>
    <property type="match status" value="1"/>
</dbReference>
<accession>A0ABU9TA04</accession>
<dbReference type="RefSeq" id="WP_342849165.1">
    <property type="nucleotide sequence ID" value="NZ_JBBMQO010000009.1"/>
</dbReference>
<comment type="similarity">
    <text evidence="1">Belongs to the metallo-dependent hydrolases superfamily.</text>
</comment>
<evidence type="ECO:0000313" key="3">
    <source>
        <dbReference type="EMBL" id="MEM5502959.1"/>
    </source>
</evidence>
<dbReference type="InterPro" id="IPR032466">
    <property type="entry name" value="Metal_Hydrolase"/>
</dbReference>
<proteinExistence type="inferred from homology"/>
<organism evidence="3 4">
    <name type="scientific">Ahrensia kielensis</name>
    <dbReference type="NCBI Taxonomy" id="76980"/>
    <lineage>
        <taxon>Bacteria</taxon>
        <taxon>Pseudomonadati</taxon>
        <taxon>Pseudomonadota</taxon>
        <taxon>Alphaproteobacteria</taxon>
        <taxon>Hyphomicrobiales</taxon>
        <taxon>Ahrensiaceae</taxon>
        <taxon>Ahrensia</taxon>
    </lineage>
</organism>
<dbReference type="EMBL" id="JBBMQO010000009">
    <property type="protein sequence ID" value="MEM5502959.1"/>
    <property type="molecule type" value="Genomic_DNA"/>
</dbReference>
<dbReference type="Proteomes" id="UP001477870">
    <property type="component" value="Unassembled WGS sequence"/>
</dbReference>
<evidence type="ECO:0000259" key="2">
    <source>
        <dbReference type="Pfam" id="PF04909"/>
    </source>
</evidence>
<dbReference type="PANTHER" id="PTHR43569">
    <property type="entry name" value="AMIDOHYDROLASE"/>
    <property type="match status" value="1"/>
</dbReference>
<feature type="domain" description="Amidohydrolase-related" evidence="2">
    <location>
        <begin position="13"/>
        <end position="282"/>
    </location>
</feature>
<evidence type="ECO:0000313" key="4">
    <source>
        <dbReference type="Proteomes" id="UP001477870"/>
    </source>
</evidence>
<keyword evidence="4" id="KW-1185">Reference proteome</keyword>
<dbReference type="Pfam" id="PF04909">
    <property type="entry name" value="Amidohydro_2"/>
    <property type="match status" value="1"/>
</dbReference>
<dbReference type="PANTHER" id="PTHR43569:SF2">
    <property type="entry name" value="AMIDOHYDROLASE-RELATED DOMAIN-CONTAINING PROTEIN"/>
    <property type="match status" value="1"/>
</dbReference>
<dbReference type="InterPro" id="IPR052350">
    <property type="entry name" value="Metallo-dep_Lactonases"/>
</dbReference>
<name>A0ABU9TA04_9HYPH</name>
<gene>
    <name evidence="3" type="ORF">WNY59_15320</name>
</gene>
<dbReference type="InterPro" id="IPR006680">
    <property type="entry name" value="Amidohydro-rel"/>
</dbReference>
<protein>
    <submittedName>
        <fullName evidence="3">Amidohydrolase family protein</fullName>
    </submittedName>
</protein>
<reference evidence="3 4" key="1">
    <citation type="submission" date="2024-03" db="EMBL/GenBank/DDBJ databases">
        <title>Community enrichment and isolation of bacterial strains for fucoidan degradation.</title>
        <authorList>
            <person name="Sichert A."/>
        </authorList>
    </citation>
    <scope>NUCLEOTIDE SEQUENCE [LARGE SCALE GENOMIC DNA]</scope>
    <source>
        <strain evidence="3 4">AS62</strain>
    </source>
</reference>
<sequence length="285" mass="32778">MSDIQSADFEIMDSHHHLWELERGDYNWLSSKRPIIFKNFTINDLSPELAAAGIKKTIVVQATPSDDETDYLLAIARNSSVLRGVVGWVDFEHPTACERIDYLASCPKLVGIRPMIQAIPDVNWMLRSDIEPALRMMERLDLPFDALVTPQHLSALKSFAKRFSSLRIVINHFGKPEMSENLTQWKEEMAELAELSNVWCKFSGLTAKAPTPVNVDVLRPVFDFIIDCFGMHRLMWASDWPVLLETASYSNWMDLSREYLQNFSKEEQAQIFGKTAQDFYRIELL</sequence>
<evidence type="ECO:0000256" key="1">
    <source>
        <dbReference type="ARBA" id="ARBA00038310"/>
    </source>
</evidence>
<comment type="caution">
    <text evidence="3">The sequence shown here is derived from an EMBL/GenBank/DDBJ whole genome shotgun (WGS) entry which is preliminary data.</text>
</comment>
<dbReference type="Gene3D" id="3.20.20.140">
    <property type="entry name" value="Metal-dependent hydrolases"/>
    <property type="match status" value="1"/>
</dbReference>